<comment type="caution">
    <text evidence="8">The sequence shown here is derived from an EMBL/GenBank/DDBJ whole genome shotgun (WGS) entry which is preliminary data.</text>
</comment>
<dbReference type="SUPFAM" id="SSF52540">
    <property type="entry name" value="P-loop containing nucleoside triphosphate hydrolases"/>
    <property type="match status" value="1"/>
</dbReference>
<keyword evidence="5" id="KW-0472">Membrane</keyword>
<evidence type="ECO:0000256" key="1">
    <source>
        <dbReference type="ARBA" id="ARBA00004193"/>
    </source>
</evidence>
<name>A0AAV4XLB0_CAEEX</name>
<organism evidence="8 9">
    <name type="scientific">Caerostris extrusa</name>
    <name type="common">Bark spider</name>
    <name type="synonym">Caerostris bankana</name>
    <dbReference type="NCBI Taxonomy" id="172846"/>
    <lineage>
        <taxon>Eukaryota</taxon>
        <taxon>Metazoa</taxon>
        <taxon>Ecdysozoa</taxon>
        <taxon>Arthropoda</taxon>
        <taxon>Chelicerata</taxon>
        <taxon>Arachnida</taxon>
        <taxon>Araneae</taxon>
        <taxon>Araneomorphae</taxon>
        <taxon>Entelegynae</taxon>
        <taxon>Araneoidea</taxon>
        <taxon>Araneidae</taxon>
        <taxon>Caerostris</taxon>
    </lineage>
</organism>
<dbReference type="PANTHER" id="PTHR46149:SF7">
    <property type="entry name" value="GTP-BINDING PROTEIN DI-RAS2"/>
    <property type="match status" value="1"/>
</dbReference>
<dbReference type="Pfam" id="PF00071">
    <property type="entry name" value="Ras"/>
    <property type="match status" value="1"/>
</dbReference>
<evidence type="ECO:0000256" key="4">
    <source>
        <dbReference type="ARBA" id="ARBA00023134"/>
    </source>
</evidence>
<gene>
    <name evidence="8" type="primary">DIRAS2_3</name>
    <name evidence="8" type="ORF">CEXT_768461</name>
</gene>
<feature type="compositionally biased region" description="Polar residues" evidence="7">
    <location>
        <begin position="187"/>
        <end position="201"/>
    </location>
</feature>
<dbReference type="GO" id="GO:0003924">
    <property type="term" value="F:GTPase activity"/>
    <property type="evidence" value="ECO:0007669"/>
    <property type="project" value="InterPro"/>
</dbReference>
<evidence type="ECO:0000256" key="5">
    <source>
        <dbReference type="ARBA" id="ARBA00023136"/>
    </source>
</evidence>
<keyword evidence="2" id="KW-1003">Cell membrane</keyword>
<dbReference type="AlphaFoldDB" id="A0AAV4XLB0"/>
<evidence type="ECO:0000256" key="7">
    <source>
        <dbReference type="SAM" id="MobiDB-lite"/>
    </source>
</evidence>
<feature type="compositionally biased region" description="Basic residues" evidence="7">
    <location>
        <begin position="225"/>
        <end position="241"/>
    </location>
</feature>
<dbReference type="GO" id="GO:0005886">
    <property type="term" value="C:plasma membrane"/>
    <property type="evidence" value="ECO:0007669"/>
    <property type="project" value="UniProtKB-SubCell"/>
</dbReference>
<dbReference type="EMBL" id="BPLR01000589">
    <property type="protein sequence ID" value="GIY95892.1"/>
    <property type="molecule type" value="Genomic_DNA"/>
</dbReference>
<keyword evidence="3" id="KW-0488">Methylation</keyword>
<protein>
    <submittedName>
        <fullName evidence="8">GTP-binding protein Di-Ras2</fullName>
    </submittedName>
</protein>
<keyword evidence="9" id="KW-1185">Reference proteome</keyword>
<comment type="subcellular location">
    <subcellularLocation>
        <location evidence="1">Cell membrane</location>
        <topology evidence="1">Lipid-anchor</topology>
    </subcellularLocation>
</comment>
<dbReference type="Proteomes" id="UP001054945">
    <property type="component" value="Unassembled WGS sequence"/>
</dbReference>
<accession>A0AAV4XLB0</accession>
<dbReference type="SMART" id="SM00175">
    <property type="entry name" value="RAB"/>
    <property type="match status" value="1"/>
</dbReference>
<evidence type="ECO:0000313" key="8">
    <source>
        <dbReference type="EMBL" id="GIY95892.1"/>
    </source>
</evidence>
<dbReference type="InterPro" id="IPR001806">
    <property type="entry name" value="Small_GTPase"/>
</dbReference>
<dbReference type="PRINTS" id="PR00449">
    <property type="entry name" value="RASTRNSFRMNG"/>
</dbReference>
<sequence length="275" mass="31109">MAEEYRIRLDSGRGRNGQEFHREALPLQLLLREASAHRRGPLLPRVRPRVHDPEGGHPGHSRGLPVPRHEEALHRHRPRFLLVYSIDSAESFRIVKDCFQEIREQKSDFQEVPIVVVGNKSDVGEERRAVPKEDAAEWLFCELPRLRAKILECSAKDNANIKEIFRAFLQLSKLPLPAEGLRRRSSAHATGSTANGASNRLQCPPEGGEEAAQHSSSSSASQRSFKPRSRSLIRRTSKKVQKMKDAAAASQGHHGQHRRLLHIVNFSFFCQIRSP</sequence>
<evidence type="ECO:0000256" key="3">
    <source>
        <dbReference type="ARBA" id="ARBA00022481"/>
    </source>
</evidence>
<dbReference type="Gene3D" id="3.40.50.300">
    <property type="entry name" value="P-loop containing nucleotide triphosphate hydrolases"/>
    <property type="match status" value="1"/>
</dbReference>
<evidence type="ECO:0000313" key="9">
    <source>
        <dbReference type="Proteomes" id="UP001054945"/>
    </source>
</evidence>
<evidence type="ECO:0000256" key="6">
    <source>
        <dbReference type="ARBA" id="ARBA00023288"/>
    </source>
</evidence>
<dbReference type="SMART" id="SM00173">
    <property type="entry name" value="RAS"/>
    <property type="match status" value="1"/>
</dbReference>
<keyword evidence="4" id="KW-0342">GTP-binding</keyword>
<evidence type="ECO:0000256" key="2">
    <source>
        <dbReference type="ARBA" id="ARBA00022475"/>
    </source>
</evidence>
<dbReference type="PANTHER" id="PTHR46149">
    <property type="entry name" value="MIP08469P"/>
    <property type="match status" value="1"/>
</dbReference>
<dbReference type="InterPro" id="IPR052236">
    <property type="entry name" value="Small_GTPase_RasD"/>
</dbReference>
<keyword evidence="4" id="KW-0547">Nucleotide-binding</keyword>
<feature type="compositionally biased region" description="Low complexity" evidence="7">
    <location>
        <begin position="213"/>
        <end position="224"/>
    </location>
</feature>
<dbReference type="InterPro" id="IPR027417">
    <property type="entry name" value="P-loop_NTPase"/>
</dbReference>
<feature type="region of interest" description="Disordered" evidence="7">
    <location>
        <begin position="182"/>
        <end position="256"/>
    </location>
</feature>
<dbReference type="PROSITE" id="PS51421">
    <property type="entry name" value="RAS"/>
    <property type="match status" value="1"/>
</dbReference>
<feature type="region of interest" description="Disordered" evidence="7">
    <location>
        <begin position="41"/>
        <end position="66"/>
    </location>
</feature>
<dbReference type="GO" id="GO:0005525">
    <property type="term" value="F:GTP binding"/>
    <property type="evidence" value="ECO:0007669"/>
    <property type="project" value="UniProtKB-KW"/>
</dbReference>
<dbReference type="PROSITE" id="PS51419">
    <property type="entry name" value="RAB"/>
    <property type="match status" value="1"/>
</dbReference>
<proteinExistence type="predicted"/>
<keyword evidence="6" id="KW-0449">Lipoprotein</keyword>
<reference evidence="8 9" key="1">
    <citation type="submission" date="2021-06" db="EMBL/GenBank/DDBJ databases">
        <title>Caerostris extrusa draft genome.</title>
        <authorList>
            <person name="Kono N."/>
            <person name="Arakawa K."/>
        </authorList>
    </citation>
    <scope>NUCLEOTIDE SEQUENCE [LARGE SCALE GENOMIC DNA]</scope>
</reference>